<dbReference type="AlphaFoldDB" id="A0AAE3A621"/>
<dbReference type="Proteomes" id="UP001198220">
    <property type="component" value="Unassembled WGS sequence"/>
</dbReference>
<dbReference type="RefSeq" id="WP_308459581.1">
    <property type="nucleotide sequence ID" value="NZ_JAJEPS010000010.1"/>
</dbReference>
<keyword evidence="2" id="KW-1185">Reference proteome</keyword>
<organism evidence="1 2">
    <name type="scientific">Hominiventricola filiformis</name>
    <dbReference type="NCBI Taxonomy" id="2885352"/>
    <lineage>
        <taxon>Bacteria</taxon>
        <taxon>Bacillati</taxon>
        <taxon>Bacillota</taxon>
        <taxon>Clostridia</taxon>
        <taxon>Lachnospirales</taxon>
        <taxon>Lachnospiraceae</taxon>
        <taxon>Hominiventricola</taxon>
    </lineage>
</organism>
<protein>
    <submittedName>
        <fullName evidence="1">ATPase</fullName>
    </submittedName>
</protein>
<reference evidence="1 2" key="1">
    <citation type="submission" date="2021-10" db="EMBL/GenBank/DDBJ databases">
        <title>Anaerobic single-cell dispensing facilitates the cultivation of human gut bacteria.</title>
        <authorList>
            <person name="Afrizal A."/>
        </authorList>
    </citation>
    <scope>NUCLEOTIDE SEQUENCE [LARGE SCALE GENOMIC DNA]</scope>
    <source>
        <strain evidence="1 2">CLA-AA-H276</strain>
    </source>
</reference>
<accession>A0AAE3A621</accession>
<proteinExistence type="predicted"/>
<evidence type="ECO:0000313" key="1">
    <source>
        <dbReference type="EMBL" id="MCC2126646.1"/>
    </source>
</evidence>
<name>A0AAE3A621_9FIRM</name>
<gene>
    <name evidence="1" type="ORF">LKD36_10695</name>
</gene>
<dbReference type="EMBL" id="JAJEPS010000010">
    <property type="protein sequence ID" value="MCC2126646.1"/>
    <property type="molecule type" value="Genomic_DNA"/>
</dbReference>
<comment type="caution">
    <text evidence="1">The sequence shown here is derived from an EMBL/GenBank/DDBJ whole genome shotgun (WGS) entry which is preliminary data.</text>
</comment>
<sequence>MTQLVQQVLDRRKELDEKTSAIRRKLQTYPDGKLICTRNGRYIKWYHSDGRIQTYIPKKKREYAEQLAEKKYWTLRLNELVREQKATEAYLRHYEVELLSSTADPSELFLTDSPASGELLTGIQSDNSQTIQEWLNSPYQQNEKYPEQLIHKTAGGIYVRSKSESLIALLLHMHGIPFRYECELQLGEIAVYPDFTIMHPKTEKIYYWEHFGLIDDSSYVRSAMAKQQNYIANGIIPTIQLITTYETKANPLDTETVEKTIERYFK</sequence>
<evidence type="ECO:0000313" key="2">
    <source>
        <dbReference type="Proteomes" id="UP001198220"/>
    </source>
</evidence>